<organism evidence="2 3">
    <name type="scientific">Dendrobium nobile</name>
    <name type="common">Orchid</name>
    <dbReference type="NCBI Taxonomy" id="94219"/>
    <lineage>
        <taxon>Eukaryota</taxon>
        <taxon>Viridiplantae</taxon>
        <taxon>Streptophyta</taxon>
        <taxon>Embryophyta</taxon>
        <taxon>Tracheophyta</taxon>
        <taxon>Spermatophyta</taxon>
        <taxon>Magnoliopsida</taxon>
        <taxon>Liliopsida</taxon>
        <taxon>Asparagales</taxon>
        <taxon>Orchidaceae</taxon>
        <taxon>Epidendroideae</taxon>
        <taxon>Malaxideae</taxon>
        <taxon>Dendrobiinae</taxon>
        <taxon>Dendrobium</taxon>
    </lineage>
</organism>
<name>A0A8T3A576_DENNO</name>
<gene>
    <name evidence="2" type="ORF">KFK09_025548</name>
</gene>
<feature type="transmembrane region" description="Helical" evidence="1">
    <location>
        <begin position="6"/>
        <end position="28"/>
    </location>
</feature>
<dbReference type="Proteomes" id="UP000829196">
    <property type="component" value="Unassembled WGS sequence"/>
</dbReference>
<dbReference type="AlphaFoldDB" id="A0A8T3A576"/>
<evidence type="ECO:0000256" key="1">
    <source>
        <dbReference type="SAM" id="Phobius"/>
    </source>
</evidence>
<keyword evidence="1" id="KW-0812">Transmembrane</keyword>
<keyword evidence="3" id="KW-1185">Reference proteome</keyword>
<proteinExistence type="predicted"/>
<accession>A0A8T3A576</accession>
<dbReference type="EMBL" id="JAGYWB010000018">
    <property type="protein sequence ID" value="KAI0491288.1"/>
    <property type="molecule type" value="Genomic_DNA"/>
</dbReference>
<sequence>MILVDLKYSFIHQTILLQAFLLLSAMIINSSSFMQPGSQEMICVKWRGHNSLFSAKESEGFLRFLSCRQFEELTCECPYVLFPAKEIYCGCLVKQWIERVGIVRYIKMTEQGGLPIQACLTYRRKTNRSKQIKVTDMYNINSGFVYDNFFSIF</sequence>
<reference evidence="2" key="1">
    <citation type="journal article" date="2022" name="Front. Genet.">
        <title>Chromosome-Scale Assembly of the Dendrobium nobile Genome Provides Insights Into the Molecular Mechanism of the Biosynthesis of the Medicinal Active Ingredient of Dendrobium.</title>
        <authorList>
            <person name="Xu Q."/>
            <person name="Niu S.-C."/>
            <person name="Li K.-L."/>
            <person name="Zheng P.-J."/>
            <person name="Zhang X.-J."/>
            <person name="Jia Y."/>
            <person name="Liu Y."/>
            <person name="Niu Y.-X."/>
            <person name="Yu L.-H."/>
            <person name="Chen D.-F."/>
            <person name="Zhang G.-Q."/>
        </authorList>
    </citation>
    <scope>NUCLEOTIDE SEQUENCE</scope>
    <source>
        <tissue evidence="2">Leaf</tissue>
    </source>
</reference>
<keyword evidence="1" id="KW-1133">Transmembrane helix</keyword>
<comment type="caution">
    <text evidence="2">The sequence shown here is derived from an EMBL/GenBank/DDBJ whole genome shotgun (WGS) entry which is preliminary data.</text>
</comment>
<evidence type="ECO:0000313" key="3">
    <source>
        <dbReference type="Proteomes" id="UP000829196"/>
    </source>
</evidence>
<protein>
    <submittedName>
        <fullName evidence="2">Uncharacterized protein</fullName>
    </submittedName>
</protein>
<evidence type="ECO:0000313" key="2">
    <source>
        <dbReference type="EMBL" id="KAI0491288.1"/>
    </source>
</evidence>
<keyword evidence="1" id="KW-0472">Membrane</keyword>